<dbReference type="SUPFAM" id="SSF56784">
    <property type="entry name" value="HAD-like"/>
    <property type="match status" value="1"/>
</dbReference>
<dbReference type="EMBL" id="LVJE01000010">
    <property type="protein sequence ID" value="OAB29167.1"/>
    <property type="molecule type" value="Genomic_DNA"/>
</dbReference>
<accession>A0A167YA28</accession>
<dbReference type="InterPro" id="IPR036412">
    <property type="entry name" value="HAD-like_sf"/>
</dbReference>
<organism evidence="9 10">
    <name type="scientific">Flavobacterium fryxellicola</name>
    <dbReference type="NCBI Taxonomy" id="249352"/>
    <lineage>
        <taxon>Bacteria</taxon>
        <taxon>Pseudomonadati</taxon>
        <taxon>Bacteroidota</taxon>
        <taxon>Flavobacteriia</taxon>
        <taxon>Flavobacteriales</taxon>
        <taxon>Flavobacteriaceae</taxon>
        <taxon>Flavobacterium</taxon>
    </lineage>
</organism>
<dbReference type="Pfam" id="PF00702">
    <property type="entry name" value="Hydrolase"/>
    <property type="match status" value="1"/>
</dbReference>
<dbReference type="InterPro" id="IPR008250">
    <property type="entry name" value="ATPase_P-typ_transduc_dom_A_sf"/>
</dbReference>
<dbReference type="Proteomes" id="UP000077164">
    <property type="component" value="Unassembled WGS sequence"/>
</dbReference>
<evidence type="ECO:0000256" key="6">
    <source>
        <dbReference type="ARBA" id="ARBA00039097"/>
    </source>
</evidence>
<evidence type="ECO:0000256" key="4">
    <source>
        <dbReference type="ARBA" id="ARBA00022989"/>
    </source>
</evidence>
<evidence type="ECO:0000313" key="9">
    <source>
        <dbReference type="EMBL" id="OAB29167.1"/>
    </source>
</evidence>
<dbReference type="InterPro" id="IPR023214">
    <property type="entry name" value="HAD_sf"/>
</dbReference>
<dbReference type="SUPFAM" id="SSF81653">
    <property type="entry name" value="Calcium ATPase, transduction domain A"/>
    <property type="match status" value="1"/>
</dbReference>
<name>A0A167YA28_9FLAO</name>
<evidence type="ECO:0000256" key="2">
    <source>
        <dbReference type="ARBA" id="ARBA00006024"/>
    </source>
</evidence>
<gene>
    <name evidence="9" type="ORF">FBFR_06925</name>
</gene>
<dbReference type="Gene3D" id="3.40.50.1000">
    <property type="entry name" value="HAD superfamily/HAD-like"/>
    <property type="match status" value="1"/>
</dbReference>
<evidence type="ECO:0000256" key="7">
    <source>
        <dbReference type="ARBA" id="ARBA00047308"/>
    </source>
</evidence>
<dbReference type="InterPro" id="IPR001757">
    <property type="entry name" value="P_typ_ATPase"/>
</dbReference>
<keyword evidence="3 8" id="KW-0812">Transmembrane</keyword>
<keyword evidence="4 8" id="KW-1133">Transmembrane helix</keyword>
<dbReference type="GO" id="GO:0015086">
    <property type="term" value="F:cadmium ion transmembrane transporter activity"/>
    <property type="evidence" value="ECO:0007669"/>
    <property type="project" value="TreeGrafter"/>
</dbReference>
<comment type="catalytic activity">
    <reaction evidence="7">
        <text>Zn(2+)(in) + ATP + H2O = Zn(2+)(out) + ADP + phosphate + H(+)</text>
        <dbReference type="Rhea" id="RHEA:20621"/>
        <dbReference type="ChEBI" id="CHEBI:15377"/>
        <dbReference type="ChEBI" id="CHEBI:15378"/>
        <dbReference type="ChEBI" id="CHEBI:29105"/>
        <dbReference type="ChEBI" id="CHEBI:30616"/>
        <dbReference type="ChEBI" id="CHEBI:43474"/>
        <dbReference type="ChEBI" id="CHEBI:456216"/>
        <dbReference type="EC" id="7.2.2.12"/>
    </reaction>
</comment>
<dbReference type="InterPro" id="IPR051014">
    <property type="entry name" value="Cation_Transport_ATPase_IB"/>
</dbReference>
<dbReference type="PANTHER" id="PTHR48085">
    <property type="entry name" value="CADMIUM/ZINC-TRANSPORTING ATPASE HMA2-RELATED"/>
    <property type="match status" value="1"/>
</dbReference>
<keyword evidence="5 8" id="KW-0472">Membrane</keyword>
<reference evidence="9 10" key="1">
    <citation type="submission" date="2016-03" db="EMBL/GenBank/DDBJ databases">
        <title>Draft genome sequence of Flavobacterium fryxellicola DSM 16209.</title>
        <authorList>
            <person name="Shin S.-K."/>
            <person name="Yi H."/>
        </authorList>
    </citation>
    <scope>NUCLEOTIDE SEQUENCE [LARGE SCALE GENOMIC DNA]</scope>
    <source>
        <strain evidence="9 10">DSM 16209</strain>
    </source>
</reference>
<dbReference type="NCBIfam" id="TIGR01494">
    <property type="entry name" value="ATPase_P-type"/>
    <property type="match status" value="1"/>
</dbReference>
<dbReference type="GO" id="GO:0016463">
    <property type="term" value="F:P-type zinc transporter activity"/>
    <property type="evidence" value="ECO:0007669"/>
    <property type="project" value="UniProtKB-EC"/>
</dbReference>
<dbReference type="GO" id="GO:0005524">
    <property type="term" value="F:ATP binding"/>
    <property type="evidence" value="ECO:0007669"/>
    <property type="project" value="InterPro"/>
</dbReference>
<comment type="caution">
    <text evidence="9">The sequence shown here is derived from an EMBL/GenBank/DDBJ whole genome shotgun (WGS) entry which is preliminary data.</text>
</comment>
<evidence type="ECO:0000313" key="10">
    <source>
        <dbReference type="Proteomes" id="UP000077164"/>
    </source>
</evidence>
<feature type="transmembrane region" description="Helical" evidence="8">
    <location>
        <begin position="68"/>
        <end position="86"/>
    </location>
</feature>
<feature type="transmembrane region" description="Helical" evidence="8">
    <location>
        <begin position="36"/>
        <end position="56"/>
    </location>
</feature>
<dbReference type="PRINTS" id="PR00120">
    <property type="entry name" value="HATPASE"/>
</dbReference>
<protein>
    <recommendedName>
        <fullName evidence="6">P-type Zn(2+) transporter</fullName>
        <ecNumber evidence="6">7.2.2.12</ecNumber>
    </recommendedName>
</protein>
<evidence type="ECO:0000256" key="8">
    <source>
        <dbReference type="SAM" id="Phobius"/>
    </source>
</evidence>
<evidence type="ECO:0000256" key="5">
    <source>
        <dbReference type="ARBA" id="ARBA00023136"/>
    </source>
</evidence>
<feature type="transmembrane region" description="Helical" evidence="8">
    <location>
        <begin position="98"/>
        <end position="116"/>
    </location>
</feature>
<dbReference type="EC" id="7.2.2.12" evidence="6"/>
<dbReference type="STRING" id="249352.SAMN05444395_10247"/>
<comment type="similarity">
    <text evidence="2">Belongs to the cation transport ATPase (P-type) (TC 3.A.3) family. Type IB subfamily.</text>
</comment>
<sequence>MTTKNATEDVECCTLDSDLGINSEQDHDHGSSTGSLFALFLPAMISFVLLVLALLLDHFFSQSWFLGWIRIIWYVVAYLPVGFPVLKKAFHSSRKGAVFSEFFLMSIATVGAFRIGQYAEGVTVMLFYPRGELFQMLAVKKAKSNIKSLLDQRPDFASVIEGQKVILKKASEVALGKIIELKAGEKLALDGKLLSPHATFNTAALFGEIKPDFKSKGDVILAGMITAAIEAKSTHPVGSALIEFANNNKNSSTTNVIEVIEIPGLGLKGIVDGNEIAVGSSKLMKKLKIDYDKELDRIPFTTIAVAINQKYAGYFLIADEIKEDAKTAIAGLHKIKIKTMLLSGDNQAVVTAVAKELNIKDAFGGLLPEDKVKKVEALLKQQVKVAFVGDGVNDAPVIAIADVGIALGGLGSDATIETADIVI</sequence>
<dbReference type="PANTHER" id="PTHR48085:SF5">
    <property type="entry name" value="CADMIUM_ZINC-TRANSPORTING ATPASE HMA4-RELATED"/>
    <property type="match status" value="1"/>
</dbReference>
<dbReference type="Gene3D" id="3.40.1110.10">
    <property type="entry name" value="Calcium-transporting ATPase, cytoplasmic domain N"/>
    <property type="match status" value="1"/>
</dbReference>
<dbReference type="GO" id="GO:0016887">
    <property type="term" value="F:ATP hydrolysis activity"/>
    <property type="evidence" value="ECO:0007669"/>
    <property type="project" value="InterPro"/>
</dbReference>
<dbReference type="AlphaFoldDB" id="A0A167YA28"/>
<keyword evidence="10" id="KW-1185">Reference proteome</keyword>
<evidence type="ECO:0000256" key="1">
    <source>
        <dbReference type="ARBA" id="ARBA00004370"/>
    </source>
</evidence>
<comment type="subcellular location">
    <subcellularLocation>
        <location evidence="1">Membrane</location>
    </subcellularLocation>
</comment>
<proteinExistence type="inferred from homology"/>
<evidence type="ECO:0000256" key="3">
    <source>
        <dbReference type="ARBA" id="ARBA00022692"/>
    </source>
</evidence>
<dbReference type="GO" id="GO:0016020">
    <property type="term" value="C:membrane"/>
    <property type="evidence" value="ECO:0007669"/>
    <property type="project" value="UniProtKB-SubCell"/>
</dbReference>
<dbReference type="InterPro" id="IPR023299">
    <property type="entry name" value="ATPase_P-typ_cyto_dom_N"/>
</dbReference>